<evidence type="ECO:0000259" key="1">
    <source>
        <dbReference type="SMART" id="SM00644"/>
    </source>
</evidence>
<name>A0ABV8NDX9_9ACTN</name>
<dbReference type="Pfam" id="PF01510">
    <property type="entry name" value="Amidase_2"/>
    <property type="match status" value="1"/>
</dbReference>
<dbReference type="InterPro" id="IPR002502">
    <property type="entry name" value="Amidase_domain"/>
</dbReference>
<comment type="caution">
    <text evidence="2">The sequence shown here is derived from an EMBL/GenBank/DDBJ whole genome shotgun (WGS) entry which is preliminary data.</text>
</comment>
<dbReference type="InterPro" id="IPR036505">
    <property type="entry name" value="Amidase/PGRP_sf"/>
</dbReference>
<organism evidence="2 3">
    <name type="scientific">Streptomyces flavovirens</name>
    <dbReference type="NCBI Taxonomy" id="52258"/>
    <lineage>
        <taxon>Bacteria</taxon>
        <taxon>Bacillati</taxon>
        <taxon>Actinomycetota</taxon>
        <taxon>Actinomycetes</taxon>
        <taxon>Kitasatosporales</taxon>
        <taxon>Streptomycetaceae</taxon>
        <taxon>Streptomyces</taxon>
    </lineage>
</organism>
<dbReference type="Proteomes" id="UP001595871">
    <property type="component" value="Unassembled WGS sequence"/>
</dbReference>
<protein>
    <submittedName>
        <fullName evidence="2">N-acetylmuramoyl-L-alanine amidase</fullName>
    </submittedName>
</protein>
<evidence type="ECO:0000313" key="2">
    <source>
        <dbReference type="EMBL" id="MFC4190440.1"/>
    </source>
</evidence>
<proteinExistence type="predicted"/>
<evidence type="ECO:0000313" key="3">
    <source>
        <dbReference type="Proteomes" id="UP001595871"/>
    </source>
</evidence>
<keyword evidence="3" id="KW-1185">Reference proteome</keyword>
<dbReference type="EMBL" id="JBHSCF010000055">
    <property type="protein sequence ID" value="MFC4190440.1"/>
    <property type="molecule type" value="Genomic_DNA"/>
</dbReference>
<dbReference type="Gene3D" id="3.40.80.10">
    <property type="entry name" value="Peptidoglycan recognition protein-like"/>
    <property type="match status" value="1"/>
</dbReference>
<dbReference type="SUPFAM" id="SSF55846">
    <property type="entry name" value="N-acetylmuramoyl-L-alanine amidase-like"/>
    <property type="match status" value="1"/>
</dbReference>
<feature type="domain" description="N-acetylmuramoyl-L-alanine amidase" evidence="1">
    <location>
        <begin position="27"/>
        <end position="193"/>
    </location>
</feature>
<accession>A0ABV8NDX9</accession>
<gene>
    <name evidence="2" type="ORF">ACFO3R_29285</name>
</gene>
<sequence>MATPLSAAVLVAALRAEGVTVVEVGNWRTHNRNSKGAWGPVHGSIVHHTVTEGTASTVATCRDGYAGLPGPLCHGVIAKNGAVHLVGYGRANHAGGGDPRVLEQVIDESYGTRPSVPTKGNSNGVDGNARFYGWECENLGDGKDPWPAAQYDAIVRVQAALIRAHRAKGDDWGLEAKSVIGHLEWSADKIDPRGFGMPALRADVAERLAHPASWNPGSANTPSEEDDMPLTVADLKLLATKDGVFRAPTDAADYSPDPADARHYWSLGTHVATQTEGIRAVRREVAANTAAITALAGLVGTGVDTAAVVAAVQAAITDAVIDVNINTISEA</sequence>
<reference evidence="3" key="1">
    <citation type="journal article" date="2019" name="Int. J. Syst. Evol. Microbiol.">
        <title>The Global Catalogue of Microorganisms (GCM) 10K type strain sequencing project: providing services to taxonomists for standard genome sequencing and annotation.</title>
        <authorList>
            <consortium name="The Broad Institute Genomics Platform"/>
            <consortium name="The Broad Institute Genome Sequencing Center for Infectious Disease"/>
            <person name="Wu L."/>
            <person name="Ma J."/>
        </authorList>
    </citation>
    <scope>NUCLEOTIDE SEQUENCE [LARGE SCALE GENOMIC DNA]</scope>
    <source>
        <strain evidence="3">CCM 3243</strain>
    </source>
</reference>
<dbReference type="RefSeq" id="WP_200693837.1">
    <property type="nucleotide sequence ID" value="NZ_BAAAYA010000005.1"/>
</dbReference>
<dbReference type="SMART" id="SM00644">
    <property type="entry name" value="Ami_2"/>
    <property type="match status" value="1"/>
</dbReference>